<dbReference type="UniPathway" id="UPA00189">
    <property type="reaction ID" value="UER00296"/>
</dbReference>
<dbReference type="InterPro" id="IPR014729">
    <property type="entry name" value="Rossmann-like_a/b/a_fold"/>
</dbReference>
<evidence type="ECO:0000256" key="7">
    <source>
        <dbReference type="ARBA" id="ARBA00022749"/>
    </source>
</evidence>
<feature type="region of interest" description="Disordered" evidence="13">
    <location>
        <begin position="1"/>
        <end position="20"/>
    </location>
</feature>
<dbReference type="Gene3D" id="3.40.50.620">
    <property type="entry name" value="HUPs"/>
    <property type="match status" value="1"/>
</dbReference>
<evidence type="ECO:0000259" key="14">
    <source>
        <dbReference type="PROSITE" id="PS51553"/>
    </source>
</evidence>
<evidence type="ECO:0000256" key="2">
    <source>
        <dbReference type="ARBA" id="ARBA00005153"/>
    </source>
</evidence>
<dbReference type="PRINTS" id="PR00097">
    <property type="entry name" value="ANTSNTHASEII"/>
</dbReference>
<keyword evidence="8 11" id="KW-0658">Purine biosynthesis</keyword>
<gene>
    <name evidence="11" type="primary">guaA</name>
    <name evidence="15" type="ORF">SAMN06265378_101348</name>
</gene>
<dbReference type="FunFam" id="3.40.50.620:FF:000001">
    <property type="entry name" value="GMP synthase [glutamine-hydrolyzing]"/>
    <property type="match status" value="1"/>
</dbReference>
<dbReference type="CDD" id="cd01997">
    <property type="entry name" value="GMP_synthase_C"/>
    <property type="match status" value="1"/>
</dbReference>
<evidence type="ECO:0000256" key="4">
    <source>
        <dbReference type="ARBA" id="ARBA00021562"/>
    </source>
</evidence>
<protein>
    <recommendedName>
        <fullName evidence="4 11">GMP synthase [glutamine-hydrolyzing]</fullName>
        <ecNumber evidence="3 11">6.3.5.2</ecNumber>
    </recommendedName>
    <alternativeName>
        <fullName evidence="11">GMP synthetase</fullName>
    </alternativeName>
    <alternativeName>
        <fullName evidence="11">Glutamine amidotransferase</fullName>
    </alternativeName>
</protein>
<dbReference type="InterPro" id="IPR022955">
    <property type="entry name" value="GMP_synthase"/>
</dbReference>
<feature type="active site" description="Nucleophile" evidence="11">
    <location>
        <position position="113"/>
    </location>
</feature>
<comment type="pathway">
    <text evidence="2 11">Purine metabolism; GMP biosynthesis; GMP from XMP (L-Gln route): step 1/1.</text>
</comment>
<evidence type="ECO:0000256" key="8">
    <source>
        <dbReference type="ARBA" id="ARBA00022755"/>
    </source>
</evidence>
<dbReference type="EMBL" id="FZNM01000001">
    <property type="protein sequence ID" value="SNR24808.1"/>
    <property type="molecule type" value="Genomic_DNA"/>
</dbReference>
<dbReference type="InterPro" id="IPR029062">
    <property type="entry name" value="Class_I_gatase-like"/>
</dbReference>
<evidence type="ECO:0000256" key="10">
    <source>
        <dbReference type="ARBA" id="ARBA00022962"/>
    </source>
</evidence>
<name>A0A238URZ9_9RHOB</name>
<dbReference type="GO" id="GO:0005829">
    <property type="term" value="C:cytosol"/>
    <property type="evidence" value="ECO:0007669"/>
    <property type="project" value="TreeGrafter"/>
</dbReference>
<feature type="active site" evidence="11">
    <location>
        <position position="207"/>
    </location>
</feature>
<dbReference type="SUPFAM" id="SSF54810">
    <property type="entry name" value="GMP synthetase C-terminal dimerisation domain"/>
    <property type="match status" value="1"/>
</dbReference>
<evidence type="ECO:0000313" key="15">
    <source>
        <dbReference type="EMBL" id="SNR24808.1"/>
    </source>
</evidence>
<evidence type="ECO:0000256" key="12">
    <source>
        <dbReference type="PROSITE-ProRule" id="PRU00886"/>
    </source>
</evidence>
<evidence type="ECO:0000256" key="3">
    <source>
        <dbReference type="ARBA" id="ARBA00012746"/>
    </source>
</evidence>
<dbReference type="SUPFAM" id="SSF52317">
    <property type="entry name" value="Class I glutamine amidotransferase-like"/>
    <property type="match status" value="1"/>
</dbReference>
<dbReference type="Pfam" id="PF00958">
    <property type="entry name" value="GMP_synt_C"/>
    <property type="match status" value="1"/>
</dbReference>
<dbReference type="GO" id="GO:0003921">
    <property type="term" value="F:GMP synthase activity"/>
    <property type="evidence" value="ECO:0007669"/>
    <property type="project" value="InterPro"/>
</dbReference>
<dbReference type="PROSITE" id="PS51553">
    <property type="entry name" value="GMPS_ATP_PPASE"/>
    <property type="match status" value="1"/>
</dbReference>
<proteinExistence type="inferred from homology"/>
<sequence length="548" mass="60180">MRLKTHGCKTGFRPPNPLRGGMGALKAQPMTQHQRLLIIDFGSQVTQLIARRLRELNIFCEIHPYNLLTDDILRGLDPQAVILSGGPDSVTRAGSPRAPQAVFGLGVPVFGICYGQQVMMEQLGGAVEAGHHAEYGRAFIAPAAGHKNDGIFAGLFDTGREEVWMSHGDRVTALAPGFAVIGTSQGAPFAMIADEARRFYAVQFHPEVHHTPNGRIMLENFVRMAGFTGDWTMAGYRDEAIRKIREQVGDRKVICGLSGGVDSSVAAVLIHEAIGDQLTCVFVDHGLLRLNEAEEVVTMFRDNYNIPLIHADESDLFLGALEGVSDPEVKRKTIGRLFIDVFQRYASGIDGAEFLAQGTLYPDVIESVSFSGGPSVTIKSHHNVGGLPEKMGLKLVEPLRELFKDEVRALGRELGLPDKFIGRHPFPGPGLAIRCPGEITREKLDILRKADAVFIDQIRRHGLYDDIWQAFVAILPVRTVGVMGDGRTYDYACALRAVTSVDGMTADYYPFTHDFLGETATRIINEVKGINRCTYDITSKPPGTIEWE</sequence>
<accession>A0A238URZ9</accession>
<evidence type="ECO:0000256" key="5">
    <source>
        <dbReference type="ARBA" id="ARBA00022598"/>
    </source>
</evidence>
<dbReference type="PRINTS" id="PR00096">
    <property type="entry name" value="GATASE"/>
</dbReference>
<dbReference type="Pfam" id="PF00117">
    <property type="entry name" value="GATase"/>
    <property type="match status" value="1"/>
</dbReference>
<evidence type="ECO:0000256" key="13">
    <source>
        <dbReference type="SAM" id="MobiDB-lite"/>
    </source>
</evidence>
<dbReference type="FunFam" id="3.30.300.10:FF:000002">
    <property type="entry name" value="GMP synthase [glutamine-hydrolyzing]"/>
    <property type="match status" value="1"/>
</dbReference>
<dbReference type="HAMAP" id="MF_00344">
    <property type="entry name" value="GMP_synthase"/>
    <property type="match status" value="1"/>
</dbReference>
<evidence type="ECO:0000256" key="6">
    <source>
        <dbReference type="ARBA" id="ARBA00022741"/>
    </source>
</evidence>
<comment type="subunit">
    <text evidence="11">Homodimer.</text>
</comment>
<evidence type="ECO:0000256" key="9">
    <source>
        <dbReference type="ARBA" id="ARBA00022840"/>
    </source>
</evidence>
<organism evidence="15 16">
    <name type="scientific">Paracoccus sediminis</name>
    <dbReference type="NCBI Taxonomy" id="1214787"/>
    <lineage>
        <taxon>Bacteria</taxon>
        <taxon>Pseudomonadati</taxon>
        <taxon>Pseudomonadota</taxon>
        <taxon>Alphaproteobacteria</taxon>
        <taxon>Rhodobacterales</taxon>
        <taxon>Paracoccaceae</taxon>
        <taxon>Paracoccus</taxon>
    </lineage>
</organism>
<dbReference type="InterPro" id="IPR004739">
    <property type="entry name" value="GMP_synth_GATase"/>
</dbReference>
<dbReference type="InterPro" id="IPR025777">
    <property type="entry name" value="GMPS_ATP_PPase_dom"/>
</dbReference>
<dbReference type="EC" id="6.3.5.2" evidence="3 11"/>
<dbReference type="AlphaFoldDB" id="A0A238URZ9"/>
<reference evidence="16" key="1">
    <citation type="submission" date="2017-06" db="EMBL/GenBank/DDBJ databases">
        <authorList>
            <person name="Varghese N."/>
            <person name="Submissions S."/>
        </authorList>
    </citation>
    <scope>NUCLEOTIDE SEQUENCE [LARGE SCALE GENOMIC DNA]</scope>
    <source>
        <strain evidence="16">DSM 26170</strain>
    </source>
</reference>
<dbReference type="PANTHER" id="PTHR11922:SF2">
    <property type="entry name" value="GMP SYNTHASE [GLUTAMINE-HYDROLYZING]"/>
    <property type="match status" value="1"/>
</dbReference>
<keyword evidence="9 11" id="KW-0067">ATP-binding</keyword>
<keyword evidence="5 11" id="KW-0436">Ligase</keyword>
<dbReference type="PANTHER" id="PTHR11922">
    <property type="entry name" value="GMP SYNTHASE-RELATED"/>
    <property type="match status" value="1"/>
</dbReference>
<dbReference type="InterPro" id="IPR017926">
    <property type="entry name" value="GATASE"/>
</dbReference>
<dbReference type="CDD" id="cd01742">
    <property type="entry name" value="GATase1_GMP_Synthase"/>
    <property type="match status" value="1"/>
</dbReference>
<feature type="active site" evidence="11">
    <location>
        <position position="205"/>
    </location>
</feature>
<dbReference type="GO" id="GO:0005524">
    <property type="term" value="F:ATP binding"/>
    <property type="evidence" value="ECO:0007669"/>
    <property type="project" value="UniProtKB-UniRule"/>
</dbReference>
<evidence type="ECO:0000256" key="1">
    <source>
        <dbReference type="ARBA" id="ARBA00002332"/>
    </source>
</evidence>
<keyword evidence="6 11" id="KW-0547">Nucleotide-binding</keyword>
<dbReference type="Pfam" id="PF02540">
    <property type="entry name" value="NAD_synthase"/>
    <property type="match status" value="1"/>
</dbReference>
<feature type="binding site" evidence="12">
    <location>
        <begin position="258"/>
        <end position="264"/>
    </location>
    <ligand>
        <name>ATP</name>
        <dbReference type="ChEBI" id="CHEBI:30616"/>
    </ligand>
</feature>
<keyword evidence="10 11" id="KW-0315">Glutamine amidotransferase</keyword>
<dbReference type="FunFam" id="3.40.50.880:FF:000001">
    <property type="entry name" value="GMP synthase [glutamine-hydrolyzing]"/>
    <property type="match status" value="1"/>
</dbReference>
<dbReference type="SUPFAM" id="SSF52402">
    <property type="entry name" value="Adenine nucleotide alpha hydrolases-like"/>
    <property type="match status" value="1"/>
</dbReference>
<feature type="domain" description="GMPS ATP-PPase" evidence="14">
    <location>
        <begin position="231"/>
        <end position="423"/>
    </location>
</feature>
<dbReference type="NCBIfam" id="NF000848">
    <property type="entry name" value="PRK00074.1"/>
    <property type="match status" value="1"/>
</dbReference>
<evidence type="ECO:0000313" key="16">
    <source>
        <dbReference type="Proteomes" id="UP000198409"/>
    </source>
</evidence>
<comment type="function">
    <text evidence="1 11">Catalyzes the synthesis of GMP from XMP.</text>
</comment>
<dbReference type="Gene3D" id="3.30.300.10">
    <property type="match status" value="1"/>
</dbReference>
<dbReference type="Proteomes" id="UP000198409">
    <property type="component" value="Unassembled WGS sequence"/>
</dbReference>
<dbReference type="NCBIfam" id="TIGR00888">
    <property type="entry name" value="guaA_Nterm"/>
    <property type="match status" value="1"/>
</dbReference>
<dbReference type="Gene3D" id="3.40.50.880">
    <property type="match status" value="1"/>
</dbReference>
<evidence type="ECO:0000256" key="11">
    <source>
        <dbReference type="HAMAP-Rule" id="MF_00344"/>
    </source>
</evidence>
<keyword evidence="7 11" id="KW-0332">GMP biosynthesis</keyword>
<dbReference type="InterPro" id="IPR022310">
    <property type="entry name" value="NAD/GMP_synthase"/>
</dbReference>
<comment type="catalytic activity">
    <reaction evidence="11">
        <text>XMP + L-glutamine + ATP + H2O = GMP + L-glutamate + AMP + diphosphate + 2 H(+)</text>
        <dbReference type="Rhea" id="RHEA:11680"/>
        <dbReference type="ChEBI" id="CHEBI:15377"/>
        <dbReference type="ChEBI" id="CHEBI:15378"/>
        <dbReference type="ChEBI" id="CHEBI:29985"/>
        <dbReference type="ChEBI" id="CHEBI:30616"/>
        <dbReference type="ChEBI" id="CHEBI:33019"/>
        <dbReference type="ChEBI" id="CHEBI:57464"/>
        <dbReference type="ChEBI" id="CHEBI:58115"/>
        <dbReference type="ChEBI" id="CHEBI:58359"/>
        <dbReference type="ChEBI" id="CHEBI:456215"/>
        <dbReference type="EC" id="6.3.5.2"/>
    </reaction>
</comment>
<dbReference type="PROSITE" id="PS51273">
    <property type="entry name" value="GATASE_TYPE_1"/>
    <property type="match status" value="1"/>
</dbReference>
<dbReference type="NCBIfam" id="TIGR00884">
    <property type="entry name" value="guaA_Cterm"/>
    <property type="match status" value="1"/>
</dbReference>
<dbReference type="InterPro" id="IPR001674">
    <property type="entry name" value="GMP_synth_C"/>
</dbReference>